<organism evidence="2 3">
    <name type="scientific">Reticulomyxa filosa</name>
    <dbReference type="NCBI Taxonomy" id="46433"/>
    <lineage>
        <taxon>Eukaryota</taxon>
        <taxon>Sar</taxon>
        <taxon>Rhizaria</taxon>
        <taxon>Retaria</taxon>
        <taxon>Foraminifera</taxon>
        <taxon>Monothalamids</taxon>
        <taxon>Reticulomyxidae</taxon>
        <taxon>Reticulomyxa</taxon>
    </lineage>
</organism>
<feature type="compositionally biased region" description="Basic and acidic residues" evidence="1">
    <location>
        <begin position="21"/>
        <end position="34"/>
    </location>
</feature>
<evidence type="ECO:0000256" key="1">
    <source>
        <dbReference type="SAM" id="MobiDB-lite"/>
    </source>
</evidence>
<dbReference type="InterPro" id="IPR011990">
    <property type="entry name" value="TPR-like_helical_dom_sf"/>
</dbReference>
<reference evidence="2 3" key="1">
    <citation type="journal article" date="2013" name="Curr. Biol.">
        <title>The Genome of the Foraminiferan Reticulomyxa filosa.</title>
        <authorList>
            <person name="Glockner G."/>
            <person name="Hulsmann N."/>
            <person name="Schleicher M."/>
            <person name="Noegel A.A."/>
            <person name="Eichinger L."/>
            <person name="Gallinger C."/>
            <person name="Pawlowski J."/>
            <person name="Sierra R."/>
            <person name="Euteneuer U."/>
            <person name="Pillet L."/>
            <person name="Moustafa A."/>
            <person name="Platzer M."/>
            <person name="Groth M."/>
            <person name="Szafranski K."/>
            <person name="Schliwa M."/>
        </authorList>
    </citation>
    <scope>NUCLEOTIDE SEQUENCE [LARGE SCALE GENOMIC DNA]</scope>
</reference>
<keyword evidence="3" id="KW-1185">Reference proteome</keyword>
<dbReference type="SUPFAM" id="SSF48452">
    <property type="entry name" value="TPR-like"/>
    <property type="match status" value="1"/>
</dbReference>
<feature type="compositionally biased region" description="Polar residues" evidence="1">
    <location>
        <begin position="48"/>
        <end position="57"/>
    </location>
</feature>
<evidence type="ECO:0000313" key="3">
    <source>
        <dbReference type="Proteomes" id="UP000023152"/>
    </source>
</evidence>
<feature type="region of interest" description="Disordered" evidence="1">
    <location>
        <begin position="21"/>
        <end position="57"/>
    </location>
</feature>
<evidence type="ECO:0000313" key="2">
    <source>
        <dbReference type="EMBL" id="ETN98320.1"/>
    </source>
</evidence>
<sequence length="114" mass="12849">MNEMEGGTEIAVAKKIDLGLGSERVKPGNKEKSSSNENIETETKGSENAHSANKGGSASHITYPELYYNYGLFCAEYLKDLKKAKTYVVKYLEHRPHDNNAHLLLRDIEQHLNR</sequence>
<dbReference type="Proteomes" id="UP000023152">
    <property type="component" value="Unassembled WGS sequence"/>
</dbReference>
<proteinExistence type="predicted"/>
<accession>X6LAD9</accession>
<name>X6LAD9_RETFI</name>
<gene>
    <name evidence="2" type="ORF">RFI_39190</name>
</gene>
<protein>
    <submittedName>
        <fullName evidence="2">Uncharacterized protein</fullName>
    </submittedName>
</protein>
<dbReference type="AlphaFoldDB" id="X6LAD9"/>
<comment type="caution">
    <text evidence="2">The sequence shown here is derived from an EMBL/GenBank/DDBJ whole genome shotgun (WGS) entry which is preliminary data.</text>
</comment>
<dbReference type="EMBL" id="ASPP01047010">
    <property type="protein sequence ID" value="ETN98320.1"/>
    <property type="molecule type" value="Genomic_DNA"/>
</dbReference>